<evidence type="ECO:0000256" key="11">
    <source>
        <dbReference type="SAM" id="MobiDB-lite"/>
    </source>
</evidence>
<sequence>MRLSLLFVLIICITPISPLSLPPPPPSTRRNFLKASSVIPLLLPMGAAQALDLLDPKTSQLYVPQKAMTTTGTGSLKTRGIPLNSVPRESRGENRKSTVDRNSNAFKIYTPRFVCYLSRFLLTYDDPSRLWWFENPPPPSSPLDSDSKFSEFSESVSVGLCDYFLGPYGSYSSVDVAIAGLNAKQQVASSISSKDLKGIKQGVLNLLSLLQARYRSSEQKRHLAILFSFIEDERVQPTTEITSLLGEADNGFVKQLNLYPFVDLCYPDNSKLPSFEIGPPPALGNDYKQAKCVAEWEQVPLSKEKKLKKFTITEPGNGYTSAVPTSVYVLDPDGKRRVVGSAIISAQNIARNNNNELTYPLPFEDIKRNKLRLLPNGVRPYFKVEDNKTSGGKYVVPLLPEAGKFAPRTKFEKKNYRAVDELFGAVGKTPVSLPALKLGSREYSRLALSGAAATVFCRTLLNPLELAKTKIQLKDQAMMEEVERTRGEKKGGEEGMPSTGEILSAMIEKDGPASMAQSLDITFLASCVFGSFGFGATELFRRIIVNFNLNNGGGTDYVALLTAAAFACIFTSVVAAPFEFLRVRSMSLNERQSVTQVFQTSITQFTSNLKTPPTFIDKYKGLWSSTNAIISRELPFALGKFGAFELLISIFSQTLGDKYDISVGVGPIGLTVSAVSGAMAGVVAAVISHPADFILTVQSVPREDGVKKNWKEIITEITEKEGGYSNLFLGLPQRSLFFFTVIGLQFLLYDYTKGLLGVGSDDLNLVLDVFYAVRQGIASGLVN</sequence>
<evidence type="ECO:0000256" key="2">
    <source>
        <dbReference type="ARBA" id="ARBA00006375"/>
    </source>
</evidence>
<evidence type="ECO:0000256" key="1">
    <source>
        <dbReference type="ARBA" id="ARBA00004448"/>
    </source>
</evidence>
<evidence type="ECO:0000256" key="8">
    <source>
        <dbReference type="ARBA" id="ARBA00023128"/>
    </source>
</evidence>
<dbReference type="PANTHER" id="PTHR45671:SF12">
    <property type="entry name" value="MITOCHONDRIAL PHOSPHATE CARRIER PROTEIN"/>
    <property type="match status" value="1"/>
</dbReference>
<evidence type="ECO:0000256" key="5">
    <source>
        <dbReference type="ARBA" id="ARBA00022737"/>
    </source>
</evidence>
<dbReference type="AlphaFoldDB" id="A0A9W7FP97"/>
<reference evidence="15" key="1">
    <citation type="journal article" date="2023" name="Commun. Biol.">
        <title>Genome analysis of Parmales, the sister group of diatoms, reveals the evolutionary specialization of diatoms from phago-mixotrophs to photoautotrophs.</title>
        <authorList>
            <person name="Ban H."/>
            <person name="Sato S."/>
            <person name="Yoshikawa S."/>
            <person name="Yamada K."/>
            <person name="Nakamura Y."/>
            <person name="Ichinomiya M."/>
            <person name="Sato N."/>
            <person name="Blanc-Mathieu R."/>
            <person name="Endo H."/>
            <person name="Kuwata A."/>
            <person name="Ogata H."/>
        </authorList>
    </citation>
    <scope>NUCLEOTIDE SEQUENCE [LARGE SCALE GENOMIC DNA]</scope>
    <source>
        <strain evidence="15">NIES 3700</strain>
    </source>
</reference>
<dbReference type="OrthoDB" id="427452at2759"/>
<comment type="similarity">
    <text evidence="2">Belongs to the mitochondrial carrier (TC 2.A.29) family.</text>
</comment>
<dbReference type="EMBL" id="BRXW01000250">
    <property type="protein sequence ID" value="GMI16372.1"/>
    <property type="molecule type" value="Genomic_DNA"/>
</dbReference>
<feature type="transmembrane region" description="Helical" evidence="12">
    <location>
        <begin position="557"/>
        <end position="581"/>
    </location>
</feature>
<keyword evidence="15" id="KW-1185">Reference proteome</keyword>
<gene>
    <name evidence="14" type="ORF">TrLO_g12917</name>
</gene>
<evidence type="ECO:0000256" key="7">
    <source>
        <dbReference type="ARBA" id="ARBA00022989"/>
    </source>
</evidence>
<evidence type="ECO:0000256" key="13">
    <source>
        <dbReference type="SAM" id="SignalP"/>
    </source>
</evidence>
<comment type="caution">
    <text evidence="14">The sequence shown here is derived from an EMBL/GenBank/DDBJ whole genome shotgun (WGS) entry which is preliminary data.</text>
</comment>
<evidence type="ECO:0000313" key="14">
    <source>
        <dbReference type="EMBL" id="GMI16372.1"/>
    </source>
</evidence>
<evidence type="ECO:0000256" key="3">
    <source>
        <dbReference type="ARBA" id="ARBA00022448"/>
    </source>
</evidence>
<feature type="chain" id="PRO_5040728092" evidence="13">
    <location>
        <begin position="19"/>
        <end position="783"/>
    </location>
</feature>
<organism evidence="14 15">
    <name type="scientific">Triparma laevis f. longispina</name>
    <dbReference type="NCBI Taxonomy" id="1714387"/>
    <lineage>
        <taxon>Eukaryota</taxon>
        <taxon>Sar</taxon>
        <taxon>Stramenopiles</taxon>
        <taxon>Ochrophyta</taxon>
        <taxon>Bolidophyceae</taxon>
        <taxon>Parmales</taxon>
        <taxon>Triparmaceae</taxon>
        <taxon>Triparma</taxon>
    </lineage>
</organism>
<keyword evidence="7 12" id="KW-1133">Transmembrane helix</keyword>
<keyword evidence="6" id="KW-0999">Mitochondrion inner membrane</keyword>
<evidence type="ECO:0000256" key="12">
    <source>
        <dbReference type="SAM" id="Phobius"/>
    </source>
</evidence>
<dbReference type="GO" id="GO:0005315">
    <property type="term" value="F:phosphate transmembrane transporter activity"/>
    <property type="evidence" value="ECO:0007669"/>
    <property type="project" value="InterPro"/>
</dbReference>
<keyword evidence="4 10" id="KW-0812">Transmembrane</keyword>
<protein>
    <submittedName>
        <fullName evidence="14">Uncharacterized protein</fullName>
    </submittedName>
</protein>
<keyword evidence="5" id="KW-0677">Repeat</keyword>
<evidence type="ECO:0000256" key="4">
    <source>
        <dbReference type="ARBA" id="ARBA00022692"/>
    </source>
</evidence>
<name>A0A9W7FP97_9STRA</name>
<feature type="compositionally biased region" description="Basic and acidic residues" evidence="11">
    <location>
        <begin position="88"/>
        <end position="97"/>
    </location>
</feature>
<keyword evidence="13" id="KW-0732">Signal</keyword>
<evidence type="ECO:0000256" key="6">
    <source>
        <dbReference type="ARBA" id="ARBA00022792"/>
    </source>
</evidence>
<feature type="repeat" description="Solcar" evidence="10">
    <location>
        <begin position="441"/>
        <end position="543"/>
    </location>
</feature>
<accession>A0A9W7FP97</accession>
<dbReference type="PROSITE" id="PS50920">
    <property type="entry name" value="SOLCAR"/>
    <property type="match status" value="3"/>
</dbReference>
<dbReference type="PANTHER" id="PTHR45671">
    <property type="entry name" value="SOLUTE CARRIER FAMILY 25 (MITOCHONDRIAL CARRIER PHOSPHATE CARRIER), MEMBER 3, LIKE-RELATED-RELATED"/>
    <property type="match status" value="1"/>
</dbReference>
<proteinExistence type="inferred from homology"/>
<comment type="subcellular location">
    <subcellularLocation>
        <location evidence="1">Mitochondrion inner membrane</location>
        <topology evidence="1">Multi-pass membrane protein</topology>
    </subcellularLocation>
</comment>
<evidence type="ECO:0000256" key="9">
    <source>
        <dbReference type="ARBA" id="ARBA00023136"/>
    </source>
</evidence>
<feature type="repeat" description="Solcar" evidence="10">
    <location>
        <begin position="555"/>
        <end position="650"/>
    </location>
</feature>
<keyword evidence="9 10" id="KW-0472">Membrane</keyword>
<dbReference type="GO" id="GO:0005743">
    <property type="term" value="C:mitochondrial inner membrane"/>
    <property type="evidence" value="ECO:0007669"/>
    <property type="project" value="UniProtKB-SubCell"/>
</dbReference>
<dbReference type="Gene3D" id="1.50.40.10">
    <property type="entry name" value="Mitochondrial carrier domain"/>
    <property type="match status" value="2"/>
</dbReference>
<keyword evidence="8" id="KW-0496">Mitochondrion</keyword>
<dbReference type="SUPFAM" id="SSF103506">
    <property type="entry name" value="Mitochondrial carrier"/>
    <property type="match status" value="1"/>
</dbReference>
<feature type="signal peptide" evidence="13">
    <location>
        <begin position="1"/>
        <end position="18"/>
    </location>
</feature>
<dbReference type="GO" id="GO:1990547">
    <property type="term" value="P:mitochondrial phosphate ion transmembrane transport"/>
    <property type="evidence" value="ECO:0007669"/>
    <property type="project" value="InterPro"/>
</dbReference>
<feature type="region of interest" description="Disordered" evidence="11">
    <location>
        <begin position="73"/>
        <end position="97"/>
    </location>
</feature>
<evidence type="ECO:0000313" key="15">
    <source>
        <dbReference type="Proteomes" id="UP001165122"/>
    </source>
</evidence>
<keyword evidence="3" id="KW-0813">Transport</keyword>
<dbReference type="Pfam" id="PF00153">
    <property type="entry name" value="Mito_carr"/>
    <property type="match status" value="2"/>
</dbReference>
<feature type="repeat" description="Solcar" evidence="10">
    <location>
        <begin position="668"/>
        <end position="755"/>
    </location>
</feature>
<dbReference type="InterPro" id="IPR023395">
    <property type="entry name" value="MCP_dom_sf"/>
</dbReference>
<evidence type="ECO:0000256" key="10">
    <source>
        <dbReference type="PROSITE-ProRule" id="PRU00282"/>
    </source>
</evidence>
<dbReference type="InterPro" id="IPR044677">
    <property type="entry name" value="SLC25A3/Pic2/Mir1-like"/>
</dbReference>
<dbReference type="Proteomes" id="UP001165122">
    <property type="component" value="Unassembled WGS sequence"/>
</dbReference>
<dbReference type="InterPro" id="IPR018108">
    <property type="entry name" value="MCP_transmembrane"/>
</dbReference>